<proteinExistence type="inferred from homology"/>
<dbReference type="STRING" id="1702214.AL399_08145"/>
<comment type="similarity">
    <text evidence="2 4">Belongs to the pyridoxal phosphate-binding protein YggS/PROSC family.</text>
</comment>
<accession>A0A0Q4AWR1</accession>
<dbReference type="EMBL" id="LIIK01000049">
    <property type="protein sequence ID" value="KQM08286.1"/>
    <property type="molecule type" value="Genomic_DNA"/>
</dbReference>
<evidence type="ECO:0000256" key="3">
    <source>
        <dbReference type="PIRSR" id="PIRSR004848-1"/>
    </source>
</evidence>
<dbReference type="HAMAP" id="MF_02087">
    <property type="entry name" value="PLP_homeostasis"/>
    <property type="match status" value="1"/>
</dbReference>
<gene>
    <name evidence="6" type="ORF">AL399_08145</name>
</gene>
<organism evidence="6 7">
    <name type="scientific">Candidatus [Bacteroides] periocalifornicus</name>
    <dbReference type="NCBI Taxonomy" id="1702214"/>
    <lineage>
        <taxon>Bacteria</taxon>
        <taxon>Pseudomonadati</taxon>
        <taxon>Bacteroidota</taxon>
    </lineage>
</organism>
<dbReference type="PIRSF" id="PIRSF004848">
    <property type="entry name" value="YBL036c_PLPDEIII"/>
    <property type="match status" value="1"/>
</dbReference>
<dbReference type="PANTHER" id="PTHR10146">
    <property type="entry name" value="PROLINE SYNTHETASE CO-TRANSCRIBED BACTERIAL HOMOLOG PROTEIN"/>
    <property type="match status" value="1"/>
</dbReference>
<dbReference type="FunFam" id="3.20.20.10:FF:000018">
    <property type="entry name" value="Pyridoxal phosphate homeostasis protein"/>
    <property type="match status" value="1"/>
</dbReference>
<dbReference type="Pfam" id="PF01168">
    <property type="entry name" value="Ala_racemase_N"/>
    <property type="match status" value="1"/>
</dbReference>
<dbReference type="CDD" id="cd00635">
    <property type="entry name" value="PLPDE_III_YBL036c_like"/>
    <property type="match status" value="1"/>
</dbReference>
<sequence>MSIQENLSRLRATIPAGVTLVAVSKTWPAEAVLQAYDAGQRVFGENRVQELVAKAADLPGDIQWHLIGHLQRNKVRQVLPHVALIHSIDSTELLERVDREAGQLGRRVDVLLQVHIAQEEAKTGFSYPEAEALLQGGQLAGYRNVTVRGLMGVATFTDNMAQVKAEFEGLHALYAKVREAGWLNPSEFNVLSMGMSGDYQLAIACGATMVRVGSLIFGHRDYGAGA</sequence>
<dbReference type="PATRIC" id="fig|1702214.3.peg.1591"/>
<keyword evidence="1 2" id="KW-0663">Pyridoxal phosphate</keyword>
<dbReference type="PANTHER" id="PTHR10146:SF14">
    <property type="entry name" value="PYRIDOXAL PHOSPHATE HOMEOSTASIS PROTEIN"/>
    <property type="match status" value="1"/>
</dbReference>
<evidence type="ECO:0000256" key="1">
    <source>
        <dbReference type="ARBA" id="ARBA00022898"/>
    </source>
</evidence>
<dbReference type="Proteomes" id="UP000054172">
    <property type="component" value="Unassembled WGS sequence"/>
</dbReference>
<reference evidence="6" key="1">
    <citation type="submission" date="2015-08" db="EMBL/GenBank/DDBJ databases">
        <title>Candidatus Bacteriodes Periocalifornicus.</title>
        <authorList>
            <person name="McLean J.S."/>
            <person name="Kelley S."/>
        </authorList>
    </citation>
    <scope>NUCLEOTIDE SEQUENCE [LARGE SCALE GENOMIC DNA]</scope>
    <source>
        <strain evidence="6">12B</strain>
    </source>
</reference>
<evidence type="ECO:0000256" key="2">
    <source>
        <dbReference type="HAMAP-Rule" id="MF_02087"/>
    </source>
</evidence>
<protein>
    <recommendedName>
        <fullName evidence="2">Pyridoxal phosphate homeostasis protein</fullName>
        <shortName evidence="2">PLP homeostasis protein</shortName>
    </recommendedName>
</protein>
<evidence type="ECO:0000313" key="6">
    <source>
        <dbReference type="EMBL" id="KQM08286.1"/>
    </source>
</evidence>
<comment type="caution">
    <text evidence="6">The sequence shown here is derived from an EMBL/GenBank/DDBJ whole genome shotgun (WGS) entry which is preliminary data.</text>
</comment>
<dbReference type="AlphaFoldDB" id="A0A0Q4AWR1"/>
<evidence type="ECO:0000259" key="5">
    <source>
        <dbReference type="Pfam" id="PF01168"/>
    </source>
</evidence>
<evidence type="ECO:0000256" key="4">
    <source>
        <dbReference type="RuleBase" id="RU004514"/>
    </source>
</evidence>
<dbReference type="SUPFAM" id="SSF51419">
    <property type="entry name" value="PLP-binding barrel"/>
    <property type="match status" value="1"/>
</dbReference>
<evidence type="ECO:0000313" key="7">
    <source>
        <dbReference type="Proteomes" id="UP000054172"/>
    </source>
</evidence>
<dbReference type="NCBIfam" id="TIGR00044">
    <property type="entry name" value="YggS family pyridoxal phosphate-dependent enzyme"/>
    <property type="match status" value="1"/>
</dbReference>
<comment type="cofactor">
    <cofactor evidence="3">
        <name>pyridoxal 5'-phosphate</name>
        <dbReference type="ChEBI" id="CHEBI:597326"/>
    </cofactor>
</comment>
<name>A0A0Q4AWR1_9BACT</name>
<comment type="function">
    <text evidence="2">Pyridoxal 5'-phosphate (PLP)-binding protein, which is involved in PLP homeostasis.</text>
</comment>
<feature type="domain" description="Alanine racemase N-terminal" evidence="5">
    <location>
        <begin position="2"/>
        <end position="220"/>
    </location>
</feature>
<dbReference type="Gene3D" id="3.20.20.10">
    <property type="entry name" value="Alanine racemase"/>
    <property type="match status" value="1"/>
</dbReference>
<keyword evidence="7" id="KW-1185">Reference proteome</keyword>
<dbReference type="InterPro" id="IPR029066">
    <property type="entry name" value="PLP-binding_barrel"/>
</dbReference>
<feature type="modified residue" description="N6-(pyridoxal phosphate)lysine" evidence="2 3">
    <location>
        <position position="25"/>
    </location>
</feature>
<dbReference type="InterPro" id="IPR011078">
    <property type="entry name" value="PyrdxlP_homeostasis"/>
</dbReference>
<dbReference type="InterPro" id="IPR001608">
    <property type="entry name" value="Ala_racemase_N"/>
</dbReference>
<dbReference type="GO" id="GO:0030170">
    <property type="term" value="F:pyridoxal phosphate binding"/>
    <property type="evidence" value="ECO:0007669"/>
    <property type="project" value="UniProtKB-UniRule"/>
</dbReference>